<comment type="subcellular location">
    <subcellularLocation>
        <location evidence="7">Cytoplasm</location>
    </subcellularLocation>
</comment>
<dbReference type="EC" id="3.1.2.12" evidence="2 7"/>
<protein>
    <recommendedName>
        <fullName evidence="3 7">S-formylglutathione hydrolase</fullName>
        <ecNumber evidence="2 7">3.1.2.12</ecNumber>
    </recommendedName>
</protein>
<dbReference type="GO" id="GO:0052689">
    <property type="term" value="F:carboxylic ester hydrolase activity"/>
    <property type="evidence" value="ECO:0007669"/>
    <property type="project" value="UniProtKB-KW"/>
</dbReference>
<keyword evidence="4 7" id="KW-0719">Serine esterase</keyword>
<dbReference type="STRING" id="246404.A0A507FJ08"/>
<evidence type="ECO:0000256" key="6">
    <source>
        <dbReference type="PIRSR" id="PIRSR614186-1"/>
    </source>
</evidence>
<organism evidence="8 9">
    <name type="scientific">Chytriomyces confervae</name>
    <dbReference type="NCBI Taxonomy" id="246404"/>
    <lineage>
        <taxon>Eukaryota</taxon>
        <taxon>Fungi</taxon>
        <taxon>Fungi incertae sedis</taxon>
        <taxon>Chytridiomycota</taxon>
        <taxon>Chytridiomycota incertae sedis</taxon>
        <taxon>Chytridiomycetes</taxon>
        <taxon>Chytridiales</taxon>
        <taxon>Chytriomycetaceae</taxon>
        <taxon>Chytriomyces</taxon>
    </lineage>
</organism>
<dbReference type="Gene3D" id="3.40.50.1820">
    <property type="entry name" value="alpha/beta hydrolase"/>
    <property type="match status" value="1"/>
</dbReference>
<sequence length="380" mass="40705">METLSTTKVHGGNLYKLKMASAPSLGGLPANFAVFVPSNKANASAKFPVLFFLAGLTCTEDNAPQKGSFLGPASENGLAMVFPDTSPRGAGIATEDDSWDFGTGAGFYVDATKSPWSQHYNMASFVTRDLMEAIAGHAPLAAVLDLQRVSVSGHSMGGHGALTLYLKSNLFRCASAFAPICNPSECPWGVKAFSGYLEGGVEEGKKHDATELVKNTHSQSRKLDVLIDCGLADTFYIQKQLLPENFEKASRASGFTKEQVSVNLHDGYDHSYYFVSSFAKAHVEWHAQRLKHLSEEMKRALVAVGIFTAVFGSVHVANAVQVYRKVCSASSSSSSRPVFDCHSGATNHSTAQRTGKAQVDASGFESGSIVLKSIEWTLDG</sequence>
<evidence type="ECO:0000313" key="9">
    <source>
        <dbReference type="Proteomes" id="UP000320333"/>
    </source>
</evidence>
<dbReference type="InterPro" id="IPR014186">
    <property type="entry name" value="S-formylglutathione_hydrol"/>
</dbReference>
<feature type="active site" description="Charge relay system" evidence="6">
    <location>
        <position position="233"/>
    </location>
</feature>
<comment type="function">
    <text evidence="7">Serine hydrolase involved in the detoxification of formaldehyde.</text>
</comment>
<proteinExistence type="inferred from homology"/>
<reference evidence="8 9" key="1">
    <citation type="journal article" date="2019" name="Sci. Rep.">
        <title>Comparative genomics of chytrid fungi reveal insights into the obligate biotrophic and pathogenic lifestyle of Synchytrium endobioticum.</title>
        <authorList>
            <person name="van de Vossenberg B.T.L.H."/>
            <person name="Warris S."/>
            <person name="Nguyen H.D.T."/>
            <person name="van Gent-Pelzer M.P.E."/>
            <person name="Joly D.L."/>
            <person name="van de Geest H.C."/>
            <person name="Bonants P.J.M."/>
            <person name="Smith D.S."/>
            <person name="Levesque C.A."/>
            <person name="van der Lee T.A.J."/>
        </authorList>
    </citation>
    <scope>NUCLEOTIDE SEQUENCE [LARGE SCALE GENOMIC DNA]</scope>
    <source>
        <strain evidence="8 9">CBS 675.73</strain>
    </source>
</reference>
<dbReference type="InterPro" id="IPR029058">
    <property type="entry name" value="AB_hydrolase_fold"/>
</dbReference>
<feature type="active site" description="Charge relay system" evidence="6">
    <location>
        <position position="155"/>
    </location>
</feature>
<dbReference type="PANTHER" id="PTHR10061">
    <property type="entry name" value="S-FORMYLGLUTATHIONE HYDROLASE"/>
    <property type="match status" value="1"/>
</dbReference>
<dbReference type="GO" id="GO:0046294">
    <property type="term" value="P:formaldehyde catabolic process"/>
    <property type="evidence" value="ECO:0007669"/>
    <property type="project" value="InterPro"/>
</dbReference>
<dbReference type="InterPro" id="IPR000801">
    <property type="entry name" value="Esterase-like"/>
</dbReference>
<evidence type="ECO:0000256" key="2">
    <source>
        <dbReference type="ARBA" id="ARBA00012479"/>
    </source>
</evidence>
<evidence type="ECO:0000313" key="8">
    <source>
        <dbReference type="EMBL" id="TPX76421.1"/>
    </source>
</evidence>
<gene>
    <name evidence="8" type="ORF">CcCBS67573_g02305</name>
</gene>
<dbReference type="AlphaFoldDB" id="A0A507FJ08"/>
<dbReference type="Pfam" id="PF00756">
    <property type="entry name" value="Esterase"/>
    <property type="match status" value="1"/>
</dbReference>
<dbReference type="OrthoDB" id="420518at2759"/>
<dbReference type="SUPFAM" id="SSF53474">
    <property type="entry name" value="alpha/beta-Hydrolases"/>
    <property type="match status" value="1"/>
</dbReference>
<keyword evidence="9" id="KW-1185">Reference proteome</keyword>
<evidence type="ECO:0000256" key="5">
    <source>
        <dbReference type="ARBA" id="ARBA00022801"/>
    </source>
</evidence>
<dbReference type="GO" id="GO:0018738">
    <property type="term" value="F:S-formylglutathione hydrolase activity"/>
    <property type="evidence" value="ECO:0007669"/>
    <property type="project" value="UniProtKB-EC"/>
</dbReference>
<dbReference type="GO" id="GO:0005829">
    <property type="term" value="C:cytosol"/>
    <property type="evidence" value="ECO:0007669"/>
    <property type="project" value="TreeGrafter"/>
</dbReference>
<accession>A0A507FJ08</accession>
<comment type="caution">
    <text evidence="8">The sequence shown here is derived from an EMBL/GenBank/DDBJ whole genome shotgun (WGS) entry which is preliminary data.</text>
</comment>
<dbReference type="PANTHER" id="PTHR10061:SF0">
    <property type="entry name" value="S-FORMYLGLUTATHIONE HYDROLASE"/>
    <property type="match status" value="1"/>
</dbReference>
<evidence type="ECO:0000256" key="4">
    <source>
        <dbReference type="ARBA" id="ARBA00022487"/>
    </source>
</evidence>
<dbReference type="EMBL" id="QEAP01000047">
    <property type="protein sequence ID" value="TPX76421.1"/>
    <property type="molecule type" value="Genomic_DNA"/>
</dbReference>
<dbReference type="Proteomes" id="UP000320333">
    <property type="component" value="Unassembled WGS sequence"/>
</dbReference>
<name>A0A507FJ08_9FUNG</name>
<keyword evidence="5 7" id="KW-0378">Hydrolase</keyword>
<evidence type="ECO:0000256" key="7">
    <source>
        <dbReference type="RuleBase" id="RU363068"/>
    </source>
</evidence>
<dbReference type="NCBIfam" id="TIGR02821">
    <property type="entry name" value="fghA_ester_D"/>
    <property type="match status" value="1"/>
</dbReference>
<feature type="active site" description="Charge relay system" evidence="6">
    <location>
        <position position="270"/>
    </location>
</feature>
<keyword evidence="7" id="KW-0963">Cytoplasm</keyword>
<comment type="similarity">
    <text evidence="1 7">Belongs to the esterase D family.</text>
</comment>
<evidence type="ECO:0000256" key="3">
    <source>
        <dbReference type="ARBA" id="ARBA00016774"/>
    </source>
</evidence>
<comment type="catalytic activity">
    <reaction evidence="7">
        <text>S-formylglutathione + H2O = formate + glutathione + H(+)</text>
        <dbReference type="Rhea" id="RHEA:14961"/>
        <dbReference type="ChEBI" id="CHEBI:15377"/>
        <dbReference type="ChEBI" id="CHEBI:15378"/>
        <dbReference type="ChEBI" id="CHEBI:15740"/>
        <dbReference type="ChEBI" id="CHEBI:57688"/>
        <dbReference type="ChEBI" id="CHEBI:57925"/>
        <dbReference type="EC" id="3.1.2.12"/>
    </reaction>
</comment>
<evidence type="ECO:0000256" key="1">
    <source>
        <dbReference type="ARBA" id="ARBA00005622"/>
    </source>
</evidence>